<dbReference type="RefSeq" id="XP_018733416.1">
    <property type="nucleotide sequence ID" value="XM_018880758.1"/>
</dbReference>
<dbReference type="KEGG" id="slb:AWJ20_3733"/>
<dbReference type="AlphaFoldDB" id="A0A167BX80"/>
<gene>
    <name evidence="2" type="ORF">AWJ20_3733</name>
</gene>
<feature type="compositionally biased region" description="Low complexity" evidence="1">
    <location>
        <begin position="525"/>
        <end position="542"/>
    </location>
</feature>
<dbReference type="EMBL" id="CP014500">
    <property type="protein sequence ID" value="ANB10939.1"/>
    <property type="molecule type" value="Genomic_DNA"/>
</dbReference>
<feature type="compositionally biased region" description="Polar residues" evidence="1">
    <location>
        <begin position="464"/>
        <end position="478"/>
    </location>
</feature>
<organism evidence="2 3">
    <name type="scientific">Sugiyamaella lignohabitans</name>
    <dbReference type="NCBI Taxonomy" id="796027"/>
    <lineage>
        <taxon>Eukaryota</taxon>
        <taxon>Fungi</taxon>
        <taxon>Dikarya</taxon>
        <taxon>Ascomycota</taxon>
        <taxon>Saccharomycotina</taxon>
        <taxon>Dipodascomycetes</taxon>
        <taxon>Dipodascales</taxon>
        <taxon>Trichomonascaceae</taxon>
        <taxon>Sugiyamaella</taxon>
    </lineage>
</organism>
<feature type="region of interest" description="Disordered" evidence="1">
    <location>
        <begin position="412"/>
        <end position="478"/>
    </location>
</feature>
<name>A0A167BX80_9ASCO</name>
<protein>
    <submittedName>
        <fullName evidence="2">Uncharacterized protein</fullName>
    </submittedName>
</protein>
<feature type="region of interest" description="Disordered" evidence="1">
    <location>
        <begin position="512"/>
        <end position="597"/>
    </location>
</feature>
<proteinExistence type="predicted"/>
<feature type="compositionally biased region" description="Polar residues" evidence="1">
    <location>
        <begin position="420"/>
        <end position="445"/>
    </location>
</feature>
<feature type="compositionally biased region" description="Basic and acidic residues" evidence="1">
    <location>
        <begin position="578"/>
        <end position="587"/>
    </location>
</feature>
<feature type="compositionally biased region" description="Polar residues" evidence="1">
    <location>
        <begin position="514"/>
        <end position="524"/>
    </location>
</feature>
<reference evidence="2 3" key="1">
    <citation type="submission" date="2016-02" db="EMBL/GenBank/DDBJ databases">
        <title>Complete genome sequence and transcriptome regulation of the pentose utilising yeast Sugiyamaella lignohabitans.</title>
        <authorList>
            <person name="Bellasio M."/>
            <person name="Peymann A."/>
            <person name="Valli M."/>
            <person name="Sipitzky M."/>
            <person name="Graf A."/>
            <person name="Sauer M."/>
            <person name="Marx H."/>
            <person name="Mattanovich D."/>
        </authorList>
    </citation>
    <scope>NUCLEOTIDE SEQUENCE [LARGE SCALE GENOMIC DNA]</scope>
    <source>
        <strain evidence="2 3">CBS 10342</strain>
    </source>
</reference>
<accession>A0A167BX80</accession>
<sequence>MATLIPQFPVGNNSNHNTSGTSAPSENQILARLDAYLPALNTGLMDGKIQDVIIKHPLVRTLLVPECDLEARRRCIALISKALAAATPVLPLILQDHQAKQDQKKKRQKSNAGSRKADANAQADSPRIPKLSLDAQSRLITIVASMAERDPLIRFWMNHHVQYQARSQAQAQAQSATPEEGSRKRKYSTPAGSGAAAAAAASSAVGGSGMSKHLEMSTFDLYLKIKTSKELLADLADRIQGAVCKAFWDCWDEIFITLAEVIGAENLQQADKGRIFRPCGDAAIYLNNLKVTKKRQVEQKRRLSMLEGNTSANTRPGHQAFYMGNNNMTTVSPKNILGQQPGASPIQVTGQIPSQFSSQNQNIPPLVPASPFSPDQFLNEFTLNSSIPGTTATTTAAASSIPTPSASGASMAFPFPLSPEKSSGSPDSTSSMILGINTASAVSNVPTPPGSTNGSTSSHPNPFNIASASTSVNGSKPLSGSDANDLEFMMQDISYDSKFDQYLGAFTTLDDADQQSGHQANPSHTPSSNTAANSSTSPAATTKPLPSNASDISTPQTSAGSPTNTPGGSHLNLRQRIKLMEEGRMPEENPSPSNIVW</sequence>
<evidence type="ECO:0000313" key="3">
    <source>
        <dbReference type="Proteomes" id="UP000189580"/>
    </source>
</evidence>
<dbReference type="GeneID" id="30035787"/>
<evidence type="ECO:0000313" key="2">
    <source>
        <dbReference type="EMBL" id="ANB10939.1"/>
    </source>
</evidence>
<feature type="region of interest" description="Disordered" evidence="1">
    <location>
        <begin position="167"/>
        <end position="191"/>
    </location>
</feature>
<evidence type="ECO:0000256" key="1">
    <source>
        <dbReference type="SAM" id="MobiDB-lite"/>
    </source>
</evidence>
<feature type="compositionally biased region" description="Low complexity" evidence="1">
    <location>
        <begin position="167"/>
        <end position="176"/>
    </location>
</feature>
<keyword evidence="3" id="KW-1185">Reference proteome</keyword>
<feature type="compositionally biased region" description="Polar residues" evidence="1">
    <location>
        <begin position="544"/>
        <end position="567"/>
    </location>
</feature>
<feature type="compositionally biased region" description="Low complexity" evidence="1">
    <location>
        <begin position="450"/>
        <end position="462"/>
    </location>
</feature>
<feature type="region of interest" description="Disordered" evidence="1">
    <location>
        <begin position="97"/>
        <end position="128"/>
    </location>
</feature>
<dbReference type="OrthoDB" id="4096247at2759"/>
<dbReference type="Proteomes" id="UP000189580">
    <property type="component" value="Chromosome c"/>
</dbReference>